<dbReference type="InterPro" id="IPR011608">
    <property type="entry name" value="PRD"/>
</dbReference>
<dbReference type="GO" id="GO:0003723">
    <property type="term" value="F:RNA binding"/>
    <property type="evidence" value="ECO:0007669"/>
    <property type="project" value="InterPro"/>
</dbReference>
<dbReference type="InterPro" id="IPR004341">
    <property type="entry name" value="CAT_RNA-bd_dom"/>
</dbReference>
<dbReference type="Pfam" id="PF00874">
    <property type="entry name" value="PRD"/>
    <property type="match status" value="2"/>
</dbReference>
<evidence type="ECO:0000313" key="1">
    <source>
        <dbReference type="EMBL" id="ASN59284.1"/>
    </source>
</evidence>
<dbReference type="EMBL" id="CP022474">
    <property type="protein sequence ID" value="ASN59284.1"/>
    <property type="molecule type" value="Genomic_DNA"/>
</dbReference>
<dbReference type="AlphaFoldDB" id="A0A0B2XJA7"/>
<dbReference type="PANTHER" id="PTHR30185">
    <property type="entry name" value="CRYPTIC BETA-GLUCOSIDE BGL OPERON ANTITERMINATOR"/>
    <property type="match status" value="1"/>
</dbReference>
<gene>
    <name evidence="1" type="ORF">CG419_00940</name>
</gene>
<dbReference type="SUPFAM" id="SSF63520">
    <property type="entry name" value="PTS-regulatory domain, PRD"/>
    <property type="match status" value="2"/>
</dbReference>
<dbReference type="InterPro" id="IPR036634">
    <property type="entry name" value="PRD_sf"/>
</dbReference>
<name>A0A0B2XJA7_LATCU</name>
<protein>
    <submittedName>
        <fullName evidence="1">Transcription antiterminator BglG</fullName>
    </submittedName>
</protein>
<proteinExistence type="predicted"/>
<dbReference type="Pfam" id="PF03123">
    <property type="entry name" value="CAT_RBD"/>
    <property type="match status" value="1"/>
</dbReference>
<dbReference type="SUPFAM" id="SSF50151">
    <property type="entry name" value="SacY-like RNA-binding domain"/>
    <property type="match status" value="1"/>
</dbReference>
<dbReference type="Gene3D" id="2.30.24.10">
    <property type="entry name" value="CAT RNA-binding domain"/>
    <property type="match status" value="1"/>
</dbReference>
<dbReference type="PROSITE" id="PS51372">
    <property type="entry name" value="PRD_2"/>
    <property type="match status" value="2"/>
</dbReference>
<dbReference type="GO" id="GO:0006355">
    <property type="term" value="P:regulation of DNA-templated transcription"/>
    <property type="evidence" value="ECO:0007669"/>
    <property type="project" value="InterPro"/>
</dbReference>
<sequence>MEIKRVLNNNTAISTNHNGIDILLMGAGIAFGKKQGQTVDMDKVEKTFIIKDKETLNKFTDLVIDVPLAEISVAEKVINFAKIKLGKKFSDIIYVNLTDHIHTTIQRYQEGIILRNPLKWDIKRFYPDEYEIGEKAVEVIKNELDTQLEDDEVAFIALHFVNAESETATDQNLAYEITDIVKEIEDIVKAYYHTEFDESSLNYYRFITHLKFFAQRLLSGKHYDDEDDDLLNTLQKRYADAYRCTEEVKAFIAKKYHYEISGTELLYLTVHIKRLVKNL</sequence>
<reference evidence="1 2" key="1">
    <citation type="submission" date="2017-07" db="EMBL/GenBank/DDBJ databases">
        <title>Lactobacillus curvatus MRS6 whole genome.</title>
        <authorList>
            <person name="Jans C."/>
            <person name="Lagler S."/>
            <person name="Lacroix C."/>
            <person name="Meile L."/>
            <person name="Stevens M.J.A."/>
        </authorList>
    </citation>
    <scope>NUCLEOTIDE SEQUENCE [LARGE SCALE GENOMIC DNA]</scope>
    <source>
        <strain evidence="1 2">MRS6</strain>
    </source>
</reference>
<dbReference type="InterPro" id="IPR050661">
    <property type="entry name" value="BglG_antiterminators"/>
</dbReference>
<dbReference type="RefSeq" id="WP_039098937.1">
    <property type="nucleotide sequence ID" value="NZ_CP022474.1"/>
</dbReference>
<dbReference type="InterPro" id="IPR036650">
    <property type="entry name" value="CAT_RNA-bd_dom_sf"/>
</dbReference>
<dbReference type="NCBIfam" id="NF046042">
    <property type="entry name" value="LicT"/>
    <property type="match status" value="1"/>
</dbReference>
<dbReference type="SMART" id="SM01061">
    <property type="entry name" value="CAT_RBD"/>
    <property type="match status" value="1"/>
</dbReference>
<dbReference type="Proteomes" id="UP000199749">
    <property type="component" value="Chromosome"/>
</dbReference>
<dbReference type="Gene3D" id="1.10.1790.10">
    <property type="entry name" value="PRD domain"/>
    <property type="match status" value="2"/>
</dbReference>
<dbReference type="PANTHER" id="PTHR30185:SF15">
    <property type="entry name" value="CRYPTIC BETA-GLUCOSIDE BGL OPERON ANTITERMINATOR"/>
    <property type="match status" value="1"/>
</dbReference>
<accession>A0A0B2XJA7</accession>
<organism evidence="1 2">
    <name type="scientific">Latilactobacillus curvatus</name>
    <name type="common">Lactobacillus curvatus</name>
    <dbReference type="NCBI Taxonomy" id="28038"/>
    <lineage>
        <taxon>Bacteria</taxon>
        <taxon>Bacillati</taxon>
        <taxon>Bacillota</taxon>
        <taxon>Bacilli</taxon>
        <taxon>Lactobacillales</taxon>
        <taxon>Lactobacillaceae</taxon>
        <taxon>Latilactobacillus</taxon>
    </lineage>
</organism>
<evidence type="ECO:0000313" key="2">
    <source>
        <dbReference type="Proteomes" id="UP000199749"/>
    </source>
</evidence>